<comment type="caution">
    <text evidence="2">The sequence shown here is derived from an EMBL/GenBank/DDBJ whole genome shotgun (WGS) entry which is preliminary data.</text>
</comment>
<dbReference type="Pfam" id="PF01345">
    <property type="entry name" value="DUF11"/>
    <property type="match status" value="1"/>
</dbReference>
<dbReference type="AlphaFoldDB" id="A0A1Y4T1K4"/>
<dbReference type="InterPro" id="IPR051172">
    <property type="entry name" value="Chlamydia_OmcB"/>
</dbReference>
<dbReference type="OrthoDB" id="21834at2"/>
<dbReference type="InterPro" id="IPR001434">
    <property type="entry name" value="OmcB-like_DUF11"/>
</dbReference>
<evidence type="ECO:0000313" key="2">
    <source>
        <dbReference type="EMBL" id="OUQ34873.1"/>
    </source>
</evidence>
<reference evidence="2 3" key="1">
    <citation type="journal article" date="2018" name="BMC Genomics">
        <title>Whole genome sequencing and function prediction of 133 gut anaerobes isolated from chicken caecum in pure cultures.</title>
        <authorList>
            <person name="Medvecky M."/>
            <person name="Cejkova D."/>
            <person name="Polansky O."/>
            <person name="Karasova D."/>
            <person name="Kubasova T."/>
            <person name="Cizek A."/>
            <person name="Rychlik I."/>
        </authorList>
    </citation>
    <scope>NUCLEOTIDE SEQUENCE [LARGE SCALE GENOMIC DNA]</scope>
    <source>
        <strain evidence="2 3">An13</strain>
    </source>
</reference>
<dbReference type="Gene3D" id="2.60.40.740">
    <property type="match status" value="1"/>
</dbReference>
<dbReference type="PANTHER" id="PTHR34819:SF3">
    <property type="entry name" value="CELL SURFACE PROTEIN"/>
    <property type="match status" value="1"/>
</dbReference>
<dbReference type="InterPro" id="IPR047589">
    <property type="entry name" value="DUF11_rpt"/>
</dbReference>
<proteinExistence type="predicted"/>
<dbReference type="Proteomes" id="UP000195305">
    <property type="component" value="Unassembled WGS sequence"/>
</dbReference>
<dbReference type="EMBL" id="NFLJ01000012">
    <property type="protein sequence ID" value="OUQ34873.1"/>
    <property type="molecule type" value="Genomic_DNA"/>
</dbReference>
<feature type="domain" description="DUF11" evidence="1">
    <location>
        <begin position="32"/>
        <end position="118"/>
    </location>
</feature>
<dbReference type="NCBIfam" id="TIGR01451">
    <property type="entry name" value="B_ant_repeat"/>
    <property type="match status" value="1"/>
</dbReference>
<protein>
    <recommendedName>
        <fullName evidence="1">DUF11 domain-containing protein</fullName>
    </recommendedName>
</protein>
<sequence length="122" mass="13671">MECSRVYNIAQVDTGCHISVSNGVETAIKKPLQITKTVDKEKACTGEILTYTIFIQNTSLVEETQVVFSDELDENVVYVNESFTVNGQAQTPALDNRTLYYVISTIEPMSSVEIIFQVRIIE</sequence>
<accession>A0A1Y4T1K4</accession>
<keyword evidence="3" id="KW-1185">Reference proteome</keyword>
<evidence type="ECO:0000259" key="1">
    <source>
        <dbReference type="Pfam" id="PF01345"/>
    </source>
</evidence>
<evidence type="ECO:0000313" key="3">
    <source>
        <dbReference type="Proteomes" id="UP000195305"/>
    </source>
</evidence>
<dbReference type="RefSeq" id="WP_087357730.1">
    <property type="nucleotide sequence ID" value="NZ_JACJKO010000011.1"/>
</dbReference>
<gene>
    <name evidence="2" type="ORF">B5E75_05205</name>
</gene>
<name>A0A1Y4T1K4_9FIRM</name>
<dbReference type="PANTHER" id="PTHR34819">
    <property type="entry name" value="LARGE CYSTEINE-RICH PERIPLASMIC PROTEIN OMCB"/>
    <property type="match status" value="1"/>
</dbReference>
<organism evidence="2 3">
    <name type="scientific">Massilimicrobiota timonensis</name>
    <dbReference type="NCBI Taxonomy" id="1776392"/>
    <lineage>
        <taxon>Bacteria</taxon>
        <taxon>Bacillati</taxon>
        <taxon>Bacillota</taxon>
        <taxon>Erysipelotrichia</taxon>
        <taxon>Erysipelotrichales</taxon>
        <taxon>Erysipelotrichaceae</taxon>
        <taxon>Massilimicrobiota</taxon>
    </lineage>
</organism>